<dbReference type="GO" id="GO:0004674">
    <property type="term" value="F:protein serine/threonine kinase activity"/>
    <property type="evidence" value="ECO:0007669"/>
    <property type="project" value="TreeGrafter"/>
</dbReference>
<proteinExistence type="predicted"/>
<evidence type="ECO:0000313" key="3">
    <source>
        <dbReference type="Proteomes" id="UP000266861"/>
    </source>
</evidence>
<organism evidence="2 3">
    <name type="scientific">Diversispora epigaea</name>
    <dbReference type="NCBI Taxonomy" id="1348612"/>
    <lineage>
        <taxon>Eukaryota</taxon>
        <taxon>Fungi</taxon>
        <taxon>Fungi incertae sedis</taxon>
        <taxon>Mucoromycota</taxon>
        <taxon>Glomeromycotina</taxon>
        <taxon>Glomeromycetes</taxon>
        <taxon>Diversisporales</taxon>
        <taxon>Diversisporaceae</taxon>
        <taxon>Diversispora</taxon>
    </lineage>
</organism>
<dbReference type="InterPro" id="IPR000719">
    <property type="entry name" value="Prot_kinase_dom"/>
</dbReference>
<dbReference type="Gene3D" id="1.10.510.10">
    <property type="entry name" value="Transferase(Phosphotransferase) domain 1"/>
    <property type="match status" value="1"/>
</dbReference>
<evidence type="ECO:0000313" key="2">
    <source>
        <dbReference type="EMBL" id="RHZ64222.1"/>
    </source>
</evidence>
<dbReference type="InterPro" id="IPR001245">
    <property type="entry name" value="Ser-Thr/Tyr_kinase_cat_dom"/>
</dbReference>
<dbReference type="InterPro" id="IPR051681">
    <property type="entry name" value="Ser/Thr_Kinases-Pseudokinases"/>
</dbReference>
<reference evidence="2 3" key="1">
    <citation type="submission" date="2018-08" db="EMBL/GenBank/DDBJ databases">
        <title>Genome and evolution of the arbuscular mycorrhizal fungus Diversispora epigaea (formerly Glomus versiforme) and its bacterial endosymbionts.</title>
        <authorList>
            <person name="Sun X."/>
            <person name="Fei Z."/>
            <person name="Harrison M."/>
        </authorList>
    </citation>
    <scope>NUCLEOTIDE SEQUENCE [LARGE SCALE GENOMIC DNA]</scope>
    <source>
        <strain evidence="2 3">IT104</strain>
    </source>
</reference>
<protein>
    <recommendedName>
        <fullName evidence="1">Protein kinase domain-containing protein</fullName>
    </recommendedName>
</protein>
<dbReference type="Pfam" id="PF07714">
    <property type="entry name" value="PK_Tyr_Ser-Thr"/>
    <property type="match status" value="1"/>
</dbReference>
<sequence length="158" mass="18703">MIPYVAPEVFIDSSYSKASDVYSFGMLMWEFTSGHRPFFNKPHNSRLICNIGGGLRPEITDDTPEVFSNLMLKCWNSNPVNRPNIKEIKEQFSKWCWEKESQDRFIQAEKIRKDCIKKKLLEESEGIYNTYNYHPEAIYKSRPLNSLFSMLQRTSFRR</sequence>
<dbReference type="PANTHER" id="PTHR44329">
    <property type="entry name" value="SERINE/THREONINE-PROTEIN KINASE TNNI3K-RELATED"/>
    <property type="match status" value="1"/>
</dbReference>
<dbReference type="InterPro" id="IPR011009">
    <property type="entry name" value="Kinase-like_dom_sf"/>
</dbReference>
<dbReference type="EMBL" id="PQFF01000298">
    <property type="protein sequence ID" value="RHZ64222.1"/>
    <property type="molecule type" value="Genomic_DNA"/>
</dbReference>
<dbReference type="SUPFAM" id="SSF56112">
    <property type="entry name" value="Protein kinase-like (PK-like)"/>
    <property type="match status" value="1"/>
</dbReference>
<dbReference type="PROSITE" id="PS50011">
    <property type="entry name" value="PROTEIN_KINASE_DOM"/>
    <property type="match status" value="1"/>
</dbReference>
<feature type="domain" description="Protein kinase" evidence="1">
    <location>
        <begin position="1"/>
        <end position="96"/>
    </location>
</feature>
<comment type="caution">
    <text evidence="2">The sequence shown here is derived from an EMBL/GenBank/DDBJ whole genome shotgun (WGS) entry which is preliminary data.</text>
</comment>
<name>A0A397HME3_9GLOM</name>
<dbReference type="OrthoDB" id="10261027at2759"/>
<accession>A0A397HME3</accession>
<dbReference type="STRING" id="1348612.A0A397HME3"/>
<dbReference type="GO" id="GO:0005524">
    <property type="term" value="F:ATP binding"/>
    <property type="evidence" value="ECO:0007669"/>
    <property type="project" value="InterPro"/>
</dbReference>
<keyword evidence="3" id="KW-1185">Reference proteome</keyword>
<evidence type="ECO:0000259" key="1">
    <source>
        <dbReference type="PROSITE" id="PS50011"/>
    </source>
</evidence>
<dbReference type="AlphaFoldDB" id="A0A397HME3"/>
<gene>
    <name evidence="2" type="ORF">Glove_326g58</name>
</gene>
<dbReference type="Proteomes" id="UP000266861">
    <property type="component" value="Unassembled WGS sequence"/>
</dbReference>